<feature type="DNA-binding region" description="H-T-H motif" evidence="2">
    <location>
        <begin position="33"/>
        <end position="52"/>
    </location>
</feature>
<keyword evidence="1 2" id="KW-0238">DNA-binding</keyword>
<reference evidence="4" key="1">
    <citation type="submission" date="2023-06" db="EMBL/GenBank/DDBJ databases">
        <title>Genomic of Agaribacillus aureum.</title>
        <authorList>
            <person name="Wang G."/>
        </authorList>
    </citation>
    <scope>NUCLEOTIDE SEQUENCE</scope>
    <source>
        <strain evidence="4">BMA12</strain>
    </source>
</reference>
<dbReference type="Gene3D" id="1.10.357.10">
    <property type="entry name" value="Tetracycline Repressor, domain 2"/>
    <property type="match status" value="1"/>
</dbReference>
<dbReference type="PANTHER" id="PTHR43479:SF11">
    <property type="entry name" value="ACREF_ENVCD OPERON REPRESSOR-RELATED"/>
    <property type="match status" value="1"/>
</dbReference>
<name>A0ABT8LKC8_9BACT</name>
<dbReference type="InterPro" id="IPR050624">
    <property type="entry name" value="HTH-type_Tx_Regulator"/>
</dbReference>
<feature type="domain" description="HTH tetR-type" evidence="3">
    <location>
        <begin position="10"/>
        <end position="70"/>
    </location>
</feature>
<dbReference type="RefSeq" id="WP_346762512.1">
    <property type="nucleotide sequence ID" value="NZ_JAUJEB010000014.1"/>
</dbReference>
<gene>
    <name evidence="4" type="ORF">QQ020_34200</name>
</gene>
<comment type="caution">
    <text evidence="4">The sequence shown here is derived from an EMBL/GenBank/DDBJ whole genome shotgun (WGS) entry which is preliminary data.</text>
</comment>
<protein>
    <submittedName>
        <fullName evidence="4">Helix-turn-helix domain-containing protein</fullName>
    </submittedName>
</protein>
<dbReference type="PROSITE" id="PS50977">
    <property type="entry name" value="HTH_TETR_2"/>
    <property type="match status" value="1"/>
</dbReference>
<dbReference type="Pfam" id="PF00440">
    <property type="entry name" value="TetR_N"/>
    <property type="match status" value="1"/>
</dbReference>
<evidence type="ECO:0000313" key="5">
    <source>
        <dbReference type="Proteomes" id="UP001172083"/>
    </source>
</evidence>
<proteinExistence type="predicted"/>
<evidence type="ECO:0000313" key="4">
    <source>
        <dbReference type="EMBL" id="MDN5217175.1"/>
    </source>
</evidence>
<keyword evidence="5" id="KW-1185">Reference proteome</keyword>
<dbReference type="SUPFAM" id="SSF46689">
    <property type="entry name" value="Homeodomain-like"/>
    <property type="match status" value="1"/>
</dbReference>
<dbReference type="PANTHER" id="PTHR43479">
    <property type="entry name" value="ACREF/ENVCD OPERON REPRESSOR-RELATED"/>
    <property type="match status" value="1"/>
</dbReference>
<dbReference type="EMBL" id="JAUJEB010000014">
    <property type="protein sequence ID" value="MDN5217175.1"/>
    <property type="molecule type" value="Genomic_DNA"/>
</dbReference>
<dbReference type="InterPro" id="IPR009057">
    <property type="entry name" value="Homeodomain-like_sf"/>
</dbReference>
<evidence type="ECO:0000259" key="3">
    <source>
        <dbReference type="PROSITE" id="PS50977"/>
    </source>
</evidence>
<sequence length="202" mass="23415">MLSKKEQRKEKTREAIKQAAIKVAAKEGWNNVTIRKIADEVLYTPPIVYEFFEGKDDLYRHLVIDGFEKLKSSTFAAIEPLGDPGDKLVKMAEVRLDFATKNQTLHHMMFDAENPQWQKEELVKSLHSLKMLVQDLLIEISGSPDSAEAYFLNLICLIKGYTYFNNQLIRNPKMRKKFSNKDVDMKILFLDAIKRFIKSIKS</sequence>
<evidence type="ECO:0000256" key="2">
    <source>
        <dbReference type="PROSITE-ProRule" id="PRU00335"/>
    </source>
</evidence>
<evidence type="ECO:0000256" key="1">
    <source>
        <dbReference type="ARBA" id="ARBA00023125"/>
    </source>
</evidence>
<dbReference type="Proteomes" id="UP001172083">
    <property type="component" value="Unassembled WGS sequence"/>
</dbReference>
<organism evidence="4 5">
    <name type="scientific">Agaribacillus aureus</name>
    <dbReference type="NCBI Taxonomy" id="3051825"/>
    <lineage>
        <taxon>Bacteria</taxon>
        <taxon>Pseudomonadati</taxon>
        <taxon>Bacteroidota</taxon>
        <taxon>Cytophagia</taxon>
        <taxon>Cytophagales</taxon>
        <taxon>Splendidivirgaceae</taxon>
        <taxon>Agaribacillus</taxon>
    </lineage>
</organism>
<accession>A0ABT8LKC8</accession>
<dbReference type="InterPro" id="IPR001647">
    <property type="entry name" value="HTH_TetR"/>
</dbReference>